<name>A0A444JDF9_9BACT</name>
<dbReference type="AlphaFoldDB" id="A0A444JDF9"/>
<protein>
    <submittedName>
        <fullName evidence="1">Uncharacterized protein</fullName>
    </submittedName>
</protein>
<keyword evidence="2" id="KW-1185">Reference proteome</keyword>
<feature type="non-terminal residue" evidence="1">
    <location>
        <position position="1"/>
    </location>
</feature>
<organism evidence="1 2">
    <name type="scientific">Candidatus Electrothrix marina</name>
    <dbReference type="NCBI Taxonomy" id="1859130"/>
    <lineage>
        <taxon>Bacteria</taxon>
        <taxon>Pseudomonadati</taxon>
        <taxon>Thermodesulfobacteriota</taxon>
        <taxon>Desulfobulbia</taxon>
        <taxon>Desulfobulbales</taxon>
        <taxon>Desulfobulbaceae</taxon>
        <taxon>Candidatus Electrothrix</taxon>
    </lineage>
</organism>
<dbReference type="Proteomes" id="UP000288892">
    <property type="component" value="Unassembled WGS sequence"/>
</dbReference>
<dbReference type="EMBL" id="MTKS01000208">
    <property type="protein sequence ID" value="RWX51111.1"/>
    <property type="molecule type" value="Genomic_DNA"/>
</dbReference>
<sequence length="70" mass="8203">LELLQKTQIINHLLQYVAEIIFTLDLCVAWSSSRLFFIFNTCQAIINDNANGICYSNIVWQDKKYPYDTK</sequence>
<evidence type="ECO:0000313" key="2">
    <source>
        <dbReference type="Proteomes" id="UP000288892"/>
    </source>
</evidence>
<reference evidence="1 2" key="1">
    <citation type="submission" date="2017-01" db="EMBL/GenBank/DDBJ databases">
        <title>The cable genome- insights into the physiology and evolution of filamentous bacteria capable of sulfide oxidation via long distance electron transfer.</title>
        <authorList>
            <person name="Schreiber L."/>
            <person name="Bjerg J.T."/>
            <person name="Boggild A."/>
            <person name="Van De Vossenberg J."/>
            <person name="Meysman F."/>
            <person name="Nielsen L.P."/>
            <person name="Schramm A."/>
            <person name="Kjeldsen K.U."/>
        </authorList>
    </citation>
    <scope>NUCLEOTIDE SEQUENCE [LARGE SCALE GENOMIC DNA]</scope>
    <source>
        <strain evidence="1">A5</strain>
    </source>
</reference>
<evidence type="ECO:0000313" key="1">
    <source>
        <dbReference type="EMBL" id="RWX51111.1"/>
    </source>
</evidence>
<accession>A0A444JDF9</accession>
<comment type="caution">
    <text evidence="1">The sequence shown here is derived from an EMBL/GenBank/DDBJ whole genome shotgun (WGS) entry which is preliminary data.</text>
</comment>
<proteinExistence type="predicted"/>
<gene>
    <name evidence="1" type="ORF">VU01_12081</name>
</gene>